<feature type="transmembrane region" description="Helical" evidence="5">
    <location>
        <begin position="74"/>
        <end position="91"/>
    </location>
</feature>
<dbReference type="GO" id="GO:0042773">
    <property type="term" value="P:ATP synthesis coupled electron transport"/>
    <property type="evidence" value="ECO:0007669"/>
    <property type="project" value="InterPro"/>
</dbReference>
<reference evidence="8" key="1">
    <citation type="submission" date="2022-11" db="EMBL/GenBank/DDBJ databases">
        <title>Candidatus Alkanophaga archaea from heated hydrothermal vent sediment oxidize petroleum alkanes.</title>
        <authorList>
            <person name="Zehnle H."/>
            <person name="Laso-Perez R."/>
            <person name="Lipp J."/>
            <person name="Teske A."/>
            <person name="Wegener G."/>
        </authorList>
    </citation>
    <scope>NUCLEOTIDE SEQUENCE</scope>
    <source>
        <strain evidence="8">MCA70</strain>
    </source>
</reference>
<evidence type="ECO:0000256" key="5">
    <source>
        <dbReference type="HAMAP-Rule" id="MF_00445"/>
    </source>
</evidence>
<keyword evidence="5" id="KW-1003">Cell membrane</keyword>
<feature type="transmembrane region" description="Helical" evidence="5">
    <location>
        <begin position="35"/>
        <end position="54"/>
    </location>
</feature>
<comment type="catalytic activity">
    <reaction evidence="5">
        <text>a quinone + NADH + 5 H(+)(in) = a quinol + NAD(+) + 4 H(+)(out)</text>
        <dbReference type="Rhea" id="RHEA:57888"/>
        <dbReference type="ChEBI" id="CHEBI:15378"/>
        <dbReference type="ChEBI" id="CHEBI:24646"/>
        <dbReference type="ChEBI" id="CHEBI:57540"/>
        <dbReference type="ChEBI" id="CHEBI:57945"/>
        <dbReference type="ChEBI" id="CHEBI:132124"/>
    </reaction>
</comment>
<comment type="subcellular location">
    <subcellularLocation>
        <location evidence="5">Cell membrane</location>
        <topology evidence="5">Multi-pass membrane protein</topology>
    </subcellularLocation>
    <subcellularLocation>
        <location evidence="1">Endomembrane system</location>
        <topology evidence="1">Multi-pass membrane protein</topology>
    </subcellularLocation>
    <subcellularLocation>
        <location evidence="6">Membrane</location>
        <topology evidence="6">Multi-pass membrane protein</topology>
    </subcellularLocation>
</comment>
<dbReference type="GO" id="GO:0048038">
    <property type="term" value="F:quinone binding"/>
    <property type="evidence" value="ECO:0007669"/>
    <property type="project" value="UniProtKB-KW"/>
</dbReference>
<feature type="transmembrane region" description="Helical" evidence="5">
    <location>
        <begin position="157"/>
        <end position="180"/>
    </location>
</feature>
<comment type="subunit">
    <text evidence="5">NDH-1 is composed of 14 different subunits. Subunits NuoA, H, J, K, L, M, N constitute the membrane sector of the complex.</text>
</comment>
<dbReference type="EMBL" id="JAPHEG010000003">
    <property type="protein sequence ID" value="MDF2953658.1"/>
    <property type="molecule type" value="Genomic_DNA"/>
</dbReference>
<evidence type="ECO:0000259" key="7">
    <source>
        <dbReference type="Pfam" id="PF00361"/>
    </source>
</evidence>
<keyword evidence="5" id="KW-0830">Ubiquinone</keyword>
<keyword evidence="4 5" id="KW-0472">Membrane</keyword>
<keyword evidence="5" id="KW-0813">Transport</keyword>
<evidence type="ECO:0000256" key="6">
    <source>
        <dbReference type="RuleBase" id="RU000320"/>
    </source>
</evidence>
<evidence type="ECO:0000256" key="3">
    <source>
        <dbReference type="ARBA" id="ARBA00022989"/>
    </source>
</evidence>
<protein>
    <recommendedName>
        <fullName evidence="5">NADH-quinone oxidoreductase subunit N</fullName>
        <ecNumber evidence="5">7.1.1.-</ecNumber>
    </recommendedName>
    <alternativeName>
        <fullName evidence="5">NADH dehydrogenase I subunit N</fullName>
    </alternativeName>
    <alternativeName>
        <fullName evidence="5">NDH-1 subunit N</fullName>
    </alternativeName>
</protein>
<feature type="transmembrane region" description="Helical" evidence="5">
    <location>
        <begin position="103"/>
        <end position="119"/>
    </location>
</feature>
<dbReference type="NCBIfam" id="TIGR01770">
    <property type="entry name" value="NDH_I_N"/>
    <property type="match status" value="1"/>
</dbReference>
<feature type="transmembrane region" description="Helical" evidence="5">
    <location>
        <begin position="295"/>
        <end position="316"/>
    </location>
</feature>
<evidence type="ECO:0000256" key="1">
    <source>
        <dbReference type="ARBA" id="ARBA00004127"/>
    </source>
</evidence>
<keyword evidence="2 5" id="KW-0812">Transmembrane</keyword>
<dbReference type="InterPro" id="IPR010096">
    <property type="entry name" value="NADH-Q_OxRdtase_suN/2"/>
</dbReference>
<dbReference type="AlphaFoldDB" id="A0AAE3P5C9"/>
<organism evidence="8 9">
    <name type="scientific">Candidatus Thermodesulfobacterium syntrophicum</name>
    <dbReference type="NCBI Taxonomy" id="3060442"/>
    <lineage>
        <taxon>Bacteria</taxon>
        <taxon>Pseudomonadati</taxon>
        <taxon>Thermodesulfobacteriota</taxon>
        <taxon>Thermodesulfobacteria</taxon>
        <taxon>Thermodesulfobacteriales</taxon>
        <taxon>Thermodesulfobacteriaceae</taxon>
        <taxon>Thermodesulfobacterium</taxon>
    </lineage>
</organism>
<gene>
    <name evidence="5" type="primary">nuoN</name>
    <name evidence="8" type="ORF">OD816_000903</name>
</gene>
<feature type="domain" description="NADH:quinone oxidoreductase/Mrp antiporter transmembrane" evidence="7">
    <location>
        <begin position="120"/>
        <end position="413"/>
    </location>
</feature>
<evidence type="ECO:0000256" key="4">
    <source>
        <dbReference type="ARBA" id="ARBA00023136"/>
    </source>
</evidence>
<comment type="similarity">
    <text evidence="5">Belongs to the complex I subunit 2 family.</text>
</comment>
<dbReference type="Pfam" id="PF00361">
    <property type="entry name" value="Proton_antipo_M"/>
    <property type="match status" value="1"/>
</dbReference>
<dbReference type="GO" id="GO:0050136">
    <property type="term" value="F:NADH dehydrogenase (quinone) (non-electrogenic) activity"/>
    <property type="evidence" value="ECO:0007669"/>
    <property type="project" value="UniProtKB-UniRule"/>
</dbReference>
<accession>A0AAE3P5C9</accession>
<evidence type="ECO:0000313" key="8">
    <source>
        <dbReference type="EMBL" id="MDF2953658.1"/>
    </source>
</evidence>
<feature type="transmembrane region" description="Helical" evidence="5">
    <location>
        <begin position="6"/>
        <end position="26"/>
    </location>
</feature>
<feature type="transmembrane region" description="Helical" evidence="5">
    <location>
        <begin position="399"/>
        <end position="419"/>
    </location>
</feature>
<feature type="transmembrane region" description="Helical" evidence="5">
    <location>
        <begin position="125"/>
        <end position="145"/>
    </location>
</feature>
<dbReference type="InterPro" id="IPR003918">
    <property type="entry name" value="NADH_UbQ_OxRdtase"/>
</dbReference>
<feature type="transmembrane region" description="Helical" evidence="5">
    <location>
        <begin position="322"/>
        <end position="343"/>
    </location>
</feature>
<evidence type="ECO:0000313" key="9">
    <source>
        <dbReference type="Proteomes" id="UP001144110"/>
    </source>
</evidence>
<dbReference type="InterPro" id="IPR001750">
    <property type="entry name" value="ND/Mrp_TM"/>
</dbReference>
<dbReference type="PANTHER" id="PTHR22773">
    <property type="entry name" value="NADH DEHYDROGENASE"/>
    <property type="match status" value="1"/>
</dbReference>
<proteinExistence type="inferred from homology"/>
<keyword evidence="5" id="KW-0874">Quinone</keyword>
<feature type="transmembrane region" description="Helical" evidence="5">
    <location>
        <begin position="269"/>
        <end position="286"/>
    </location>
</feature>
<keyword evidence="5" id="KW-0520">NAD</keyword>
<dbReference type="PRINTS" id="PR01437">
    <property type="entry name" value="NUOXDRDTASE4"/>
</dbReference>
<sequence length="482" mass="54290">MGITLNFSVILTEIIFILVSSFIFLIDKFVKNKNYAFYITLVTLILASYLILFVPFGEFTYAYKADFYSSTLKLFLVCGTLLISLLSYNYLQYYIGLNSGEYYGFLLFSMVGAFLMLSGMDLVTIYLALELMSFPVYFLIALNYAYNRPSLEGALKYFLVGSLGSVFILLGLGIIYYFAGTFVLQEISQVLAQNLYLKELLIGFVFILVGFSIKLSLVPFHMWAPDAYESAPVPITSFIAGIVKFAVIATLVKIILLGFNPLKLEIGEVLIPIILASILIGNIMAIKQDNIIRMLAYSSIAHAGYAGLGIISADYVGYSFTVFYMLVYLIMTIGIFGVLVFLANFKKELLYIPNMAALSEKAPFVSLLILILMFSLAGIPPTAGFIAKFYVLMSLIKAKYVWVALIAILFAVIGAYPYLRVLKVVYMDKQKLEFNFKYDFTFLIPVCIAVLLVIIIGIYPKPWTDMIYKTMYFYISSLFYSF</sequence>
<comment type="function">
    <text evidence="5">NDH-1 shuttles electrons from NADH, via FMN and iron-sulfur (Fe-S) centers, to quinones in the respiratory chain. The immediate electron acceptor for the enzyme in this species is believed to be ubiquinone. Couples the redox reaction to proton translocation (for every two electrons transferred, four hydrogen ions are translocated across the cytoplasmic membrane), and thus conserves the redox energy in a proton gradient.</text>
</comment>
<feature type="transmembrane region" description="Helical" evidence="5">
    <location>
        <begin position="440"/>
        <end position="459"/>
    </location>
</feature>
<feature type="transmembrane region" description="Helical" evidence="5">
    <location>
        <begin position="364"/>
        <end position="387"/>
    </location>
</feature>
<dbReference type="EC" id="7.1.1.-" evidence="5"/>
<dbReference type="HAMAP" id="MF_00445">
    <property type="entry name" value="NDH1_NuoN_1"/>
    <property type="match status" value="1"/>
</dbReference>
<dbReference type="Proteomes" id="UP001144110">
    <property type="component" value="Unassembled WGS sequence"/>
</dbReference>
<dbReference type="GO" id="GO:0012505">
    <property type="term" value="C:endomembrane system"/>
    <property type="evidence" value="ECO:0007669"/>
    <property type="project" value="UniProtKB-SubCell"/>
</dbReference>
<comment type="caution">
    <text evidence="8">The sequence shown here is derived from an EMBL/GenBank/DDBJ whole genome shotgun (WGS) entry which is preliminary data.</text>
</comment>
<name>A0AAE3P5C9_9BACT</name>
<dbReference type="GO" id="GO:0008137">
    <property type="term" value="F:NADH dehydrogenase (ubiquinone) activity"/>
    <property type="evidence" value="ECO:0007669"/>
    <property type="project" value="InterPro"/>
</dbReference>
<keyword evidence="3 5" id="KW-1133">Transmembrane helix</keyword>
<keyword evidence="5" id="KW-1278">Translocase</keyword>
<evidence type="ECO:0000256" key="2">
    <source>
        <dbReference type="ARBA" id="ARBA00022692"/>
    </source>
</evidence>
<feature type="transmembrane region" description="Helical" evidence="5">
    <location>
        <begin position="235"/>
        <end position="257"/>
    </location>
</feature>
<feature type="transmembrane region" description="Helical" evidence="5">
    <location>
        <begin position="200"/>
        <end position="223"/>
    </location>
</feature>
<dbReference type="GO" id="GO:0005886">
    <property type="term" value="C:plasma membrane"/>
    <property type="evidence" value="ECO:0007669"/>
    <property type="project" value="UniProtKB-SubCell"/>
</dbReference>